<comment type="caution">
    <text evidence="1">The sequence shown here is derived from an EMBL/GenBank/DDBJ whole genome shotgun (WGS) entry which is preliminary data.</text>
</comment>
<gene>
    <name evidence="1" type="ORF">GCM10011614_15660</name>
</gene>
<dbReference type="Proteomes" id="UP000648075">
    <property type="component" value="Unassembled WGS sequence"/>
</dbReference>
<evidence type="ECO:0000313" key="2">
    <source>
        <dbReference type="Proteomes" id="UP000648075"/>
    </source>
</evidence>
<accession>A0A918PDG3</accession>
<protein>
    <submittedName>
        <fullName evidence="1">Uncharacterized protein</fullName>
    </submittedName>
</protein>
<evidence type="ECO:0000313" key="1">
    <source>
        <dbReference type="EMBL" id="GGZ01637.1"/>
    </source>
</evidence>
<reference evidence="1" key="2">
    <citation type="submission" date="2020-09" db="EMBL/GenBank/DDBJ databases">
        <authorList>
            <person name="Sun Q."/>
            <person name="Kim S."/>
        </authorList>
    </citation>
    <scope>NUCLEOTIDE SEQUENCE</scope>
    <source>
        <strain evidence="1">KCTC 32255</strain>
    </source>
</reference>
<organism evidence="1 2">
    <name type="scientific">Novosphingobium colocasiae</name>
    <dbReference type="NCBI Taxonomy" id="1256513"/>
    <lineage>
        <taxon>Bacteria</taxon>
        <taxon>Pseudomonadati</taxon>
        <taxon>Pseudomonadota</taxon>
        <taxon>Alphaproteobacteria</taxon>
        <taxon>Sphingomonadales</taxon>
        <taxon>Sphingomonadaceae</taxon>
        <taxon>Novosphingobium</taxon>
    </lineage>
</organism>
<reference evidence="1" key="1">
    <citation type="journal article" date="2014" name="Int. J. Syst. Evol. Microbiol.">
        <title>Complete genome sequence of Corynebacterium casei LMG S-19264T (=DSM 44701T), isolated from a smear-ripened cheese.</title>
        <authorList>
            <consortium name="US DOE Joint Genome Institute (JGI-PGF)"/>
            <person name="Walter F."/>
            <person name="Albersmeier A."/>
            <person name="Kalinowski J."/>
            <person name="Ruckert C."/>
        </authorList>
    </citation>
    <scope>NUCLEOTIDE SEQUENCE</scope>
    <source>
        <strain evidence="1">KCTC 32255</strain>
    </source>
</reference>
<dbReference type="EMBL" id="BMZA01000004">
    <property type="protein sequence ID" value="GGZ01637.1"/>
    <property type="molecule type" value="Genomic_DNA"/>
</dbReference>
<proteinExistence type="predicted"/>
<dbReference type="AlphaFoldDB" id="A0A918PDG3"/>
<sequence length="63" mass="7104">MADRRQYLLLDKARQRGIDLEPGTFNRIGHFSSHTFTVRHHDGVPSRDATILSDNALGKEATL</sequence>
<keyword evidence="2" id="KW-1185">Reference proteome</keyword>
<name>A0A918PDG3_9SPHN</name>